<dbReference type="EMBL" id="GG663364">
    <property type="protein sequence ID" value="EEH10321.1"/>
    <property type="molecule type" value="Genomic_DNA"/>
</dbReference>
<organism evidence="1 2">
    <name type="scientific">Ajellomyces capsulatus (strain G186AR / H82 / ATCC MYA-2454 / RMSCC 2432)</name>
    <name type="common">Darling's disease fungus</name>
    <name type="synonym">Histoplasma capsulatum</name>
    <dbReference type="NCBI Taxonomy" id="447093"/>
    <lineage>
        <taxon>Eukaryota</taxon>
        <taxon>Fungi</taxon>
        <taxon>Dikarya</taxon>
        <taxon>Ascomycota</taxon>
        <taxon>Pezizomycotina</taxon>
        <taxon>Eurotiomycetes</taxon>
        <taxon>Eurotiomycetidae</taxon>
        <taxon>Onygenales</taxon>
        <taxon>Ajellomycetaceae</taxon>
        <taxon>Histoplasma</taxon>
    </lineage>
</organism>
<dbReference type="GeneID" id="69034982"/>
<dbReference type="HOGENOM" id="CLU_3299216_0_0_1"/>
<dbReference type="RefSeq" id="XP_045290801.1">
    <property type="nucleotide sequence ID" value="XM_045429015.1"/>
</dbReference>
<evidence type="ECO:0000313" key="1">
    <source>
        <dbReference type="EMBL" id="EEH10321.1"/>
    </source>
</evidence>
<name>C0NDM3_AJECG</name>
<reference evidence="1" key="1">
    <citation type="submission" date="2009-02" db="EMBL/GenBank/DDBJ databases">
        <title>The Genome Sequence of Ajellomyces capsulatus strain G186AR.</title>
        <authorList>
            <consortium name="The Broad Institute Genome Sequencing Platform"/>
            <person name="Champion M."/>
            <person name="Cuomo C."/>
            <person name="Ma L.-J."/>
            <person name="Henn M.R."/>
            <person name="Sil A."/>
            <person name="Goldman B."/>
            <person name="Young S.K."/>
            <person name="Kodira C.D."/>
            <person name="Zeng Q."/>
            <person name="Koehrsen M."/>
            <person name="Alvarado L."/>
            <person name="Berlin A."/>
            <person name="Borenstein D."/>
            <person name="Chen Z."/>
            <person name="Engels R."/>
            <person name="Freedman E."/>
            <person name="Gellesch M."/>
            <person name="Goldberg J."/>
            <person name="Griggs A."/>
            <person name="Gujja S."/>
            <person name="Heiman D."/>
            <person name="Hepburn T."/>
            <person name="Howarth C."/>
            <person name="Jen D."/>
            <person name="Larson L."/>
            <person name="Lewis B."/>
            <person name="Mehta T."/>
            <person name="Park D."/>
            <person name="Pearson M."/>
            <person name="Roberts A."/>
            <person name="Saif S."/>
            <person name="Shea T."/>
            <person name="Shenoy N."/>
            <person name="Sisk P."/>
            <person name="Stolte C."/>
            <person name="Sykes S."/>
            <person name="Walk T."/>
            <person name="White J."/>
            <person name="Yandava C."/>
            <person name="Klein B."/>
            <person name="McEwen J.G."/>
            <person name="Puccia R."/>
            <person name="Goldman G.H."/>
            <person name="Felipe M.S."/>
            <person name="Nino-Vega G."/>
            <person name="San-Blas G."/>
            <person name="Taylor J."/>
            <person name="Mendoza L."/>
            <person name="Galagan J."/>
            <person name="Nusbaum C."/>
            <person name="Birren B."/>
        </authorList>
    </citation>
    <scope>NUCLEOTIDE SEQUENCE</scope>
    <source>
        <strain evidence="1">G186AR</strain>
    </source>
</reference>
<evidence type="ECO:0000313" key="2">
    <source>
        <dbReference type="Proteomes" id="UP000001631"/>
    </source>
</evidence>
<dbReference type="Proteomes" id="UP000001631">
    <property type="component" value="Unassembled WGS sequence"/>
</dbReference>
<dbReference type="InParanoid" id="C0NDM3"/>
<proteinExistence type="predicted"/>
<dbReference type="AlphaFoldDB" id="C0NDM3"/>
<sequence>MKLTLRLDWIYQAAIFIVQLVKVMRVDIYSLPSNLGVSQQ</sequence>
<keyword evidence="2" id="KW-1185">Reference proteome</keyword>
<protein>
    <submittedName>
        <fullName evidence="1">Transposable element Tcb2 transposase</fullName>
    </submittedName>
</protein>
<accession>C0NDM3</accession>
<gene>
    <name evidence="1" type="ORF">HCBG_01966</name>
</gene>